<name>A0A0D7BJF6_9AGAR</name>
<feature type="compositionally biased region" description="Polar residues" evidence="1">
    <location>
        <begin position="265"/>
        <end position="275"/>
    </location>
</feature>
<organism evidence="2 3">
    <name type="scientific">Cylindrobasidium torrendii FP15055 ss-10</name>
    <dbReference type="NCBI Taxonomy" id="1314674"/>
    <lineage>
        <taxon>Eukaryota</taxon>
        <taxon>Fungi</taxon>
        <taxon>Dikarya</taxon>
        <taxon>Basidiomycota</taxon>
        <taxon>Agaricomycotina</taxon>
        <taxon>Agaricomycetes</taxon>
        <taxon>Agaricomycetidae</taxon>
        <taxon>Agaricales</taxon>
        <taxon>Marasmiineae</taxon>
        <taxon>Physalacriaceae</taxon>
        <taxon>Cylindrobasidium</taxon>
    </lineage>
</organism>
<feature type="region of interest" description="Disordered" evidence="1">
    <location>
        <begin position="410"/>
        <end position="449"/>
    </location>
</feature>
<feature type="region of interest" description="Disordered" evidence="1">
    <location>
        <begin position="468"/>
        <end position="599"/>
    </location>
</feature>
<feature type="compositionally biased region" description="Low complexity" evidence="1">
    <location>
        <begin position="331"/>
        <end position="343"/>
    </location>
</feature>
<dbReference type="Proteomes" id="UP000054007">
    <property type="component" value="Unassembled WGS sequence"/>
</dbReference>
<keyword evidence="3" id="KW-1185">Reference proteome</keyword>
<feature type="region of interest" description="Disordered" evidence="1">
    <location>
        <begin position="1"/>
        <end position="34"/>
    </location>
</feature>
<dbReference type="STRING" id="1314674.A0A0D7BJF6"/>
<feature type="compositionally biased region" description="Basic and acidic residues" evidence="1">
    <location>
        <begin position="157"/>
        <end position="174"/>
    </location>
</feature>
<feature type="compositionally biased region" description="Basic and acidic residues" evidence="1">
    <location>
        <begin position="548"/>
        <end position="558"/>
    </location>
</feature>
<feature type="compositionally biased region" description="Basic and acidic residues" evidence="1">
    <location>
        <begin position="647"/>
        <end position="659"/>
    </location>
</feature>
<feature type="compositionally biased region" description="Low complexity" evidence="1">
    <location>
        <begin position="516"/>
        <end position="534"/>
    </location>
</feature>
<protein>
    <submittedName>
        <fullName evidence="2">Uncharacterized protein</fullName>
    </submittedName>
</protein>
<feature type="compositionally biased region" description="Polar residues" evidence="1">
    <location>
        <begin position="225"/>
        <end position="243"/>
    </location>
</feature>
<feature type="compositionally biased region" description="Low complexity" evidence="1">
    <location>
        <begin position="577"/>
        <end position="594"/>
    </location>
</feature>
<feature type="compositionally biased region" description="Polar residues" evidence="1">
    <location>
        <begin position="567"/>
        <end position="576"/>
    </location>
</feature>
<sequence>MDTNPQTDVEQRHSLDYMPSMSSMATSADNSECHSIPSIASTGLDSILSLSSTPSSPPRLGHRIRSISLLGKIPASFSSLLRSHTPASRRNSLVFESAQSAKVSLTDYADTSRTYDSTTLKASDMYTHKDEERASRKHKQENRFYRFLTSSRSRSRSKSDQATDDGAHCDENLSHSRQSSVSKRAHRDSAKHSTHTDSTVRPMSSATNTTARIHQPKPVHPLPSASPQAHSSRPSTPSKPISSTRKKLHNIFGIPLTGPRRTGSRKSSMSSTRANTPEPREPPPMPEASGSYSSNNDPISAPRKPKPPSISIQRSESQSSRSRWKNSTFDSTESSVSTTASSLSKRDSLSKSQKPFVSRPVPSSPTLPTSHLTEDSRHSTAPRHRRAHLVPETLSRSLPSSPAAAFQTFHLAPDSKRAPDPVSRGAYTAAAPQRPGSTPPRLHHRKNSLDMHREMSVVDEERSILDSEAEMGVGKRSDVSSRLGQQSTRSKINQMTARSTRHGSFDFERPSWGFMSRSASNASSSAGASDAWQSGDKLPRTRMSPKASTKDMPTDRRNGLRTPPPQHSSQSASLSHGKTTSGTSNGATSSWGRSSGRRGKASGVAKLVTIEHGTFAFEPPVPSPVSFTHADMSDIEDPSERRRRRRREEDGIEERWRDLNSSHSAVTSLGFRSGEKGRSLDLNLGLSWVPSKVRQDALLPSSMFPLDKRSQSHSGSSRSGGRIENGQNGRDGSSIGKDIAEKFRLALDPTGYSAFKRYVHQFDAQEIPFDGPTGIVARVERLLENSSNLTDDRKRRLVDNLVRIILHNT</sequence>
<evidence type="ECO:0000256" key="1">
    <source>
        <dbReference type="SAM" id="MobiDB-lite"/>
    </source>
</evidence>
<feature type="compositionally biased region" description="Polar residues" evidence="1">
    <location>
        <begin position="480"/>
        <end position="498"/>
    </location>
</feature>
<reference evidence="2 3" key="1">
    <citation type="journal article" date="2015" name="Fungal Genet. Biol.">
        <title>Evolution of novel wood decay mechanisms in Agaricales revealed by the genome sequences of Fistulina hepatica and Cylindrobasidium torrendii.</title>
        <authorList>
            <person name="Floudas D."/>
            <person name="Held B.W."/>
            <person name="Riley R."/>
            <person name="Nagy L.G."/>
            <person name="Koehler G."/>
            <person name="Ransdell A.S."/>
            <person name="Younus H."/>
            <person name="Chow J."/>
            <person name="Chiniquy J."/>
            <person name="Lipzen A."/>
            <person name="Tritt A."/>
            <person name="Sun H."/>
            <person name="Haridas S."/>
            <person name="LaButti K."/>
            <person name="Ohm R.A."/>
            <person name="Kues U."/>
            <person name="Blanchette R.A."/>
            <person name="Grigoriev I.V."/>
            <person name="Minto R.E."/>
            <person name="Hibbett D.S."/>
        </authorList>
    </citation>
    <scope>NUCLEOTIDE SEQUENCE [LARGE SCALE GENOMIC DNA]</scope>
    <source>
        <strain evidence="2 3">FP15055 ss-10</strain>
    </source>
</reference>
<feature type="compositionally biased region" description="Polar residues" evidence="1">
    <location>
        <begin position="196"/>
        <end position="212"/>
    </location>
</feature>
<feature type="region of interest" description="Disordered" evidence="1">
    <location>
        <begin position="616"/>
        <end position="659"/>
    </location>
</feature>
<feature type="compositionally biased region" description="Low complexity" evidence="1">
    <location>
        <begin position="309"/>
        <end position="321"/>
    </location>
</feature>
<gene>
    <name evidence="2" type="ORF">CYLTODRAFT_420436</name>
</gene>
<feature type="region of interest" description="Disordered" evidence="1">
    <location>
        <begin position="702"/>
        <end position="735"/>
    </location>
</feature>
<evidence type="ECO:0000313" key="2">
    <source>
        <dbReference type="EMBL" id="KIY69751.1"/>
    </source>
</evidence>
<evidence type="ECO:0000313" key="3">
    <source>
        <dbReference type="Proteomes" id="UP000054007"/>
    </source>
</evidence>
<dbReference type="AlphaFoldDB" id="A0A0D7BJF6"/>
<feature type="compositionally biased region" description="Polar residues" evidence="1">
    <location>
        <begin position="20"/>
        <end position="30"/>
    </location>
</feature>
<feature type="compositionally biased region" description="Low complexity" evidence="1">
    <location>
        <begin position="712"/>
        <end position="722"/>
    </location>
</feature>
<proteinExistence type="predicted"/>
<dbReference type="OrthoDB" id="3260940at2759"/>
<dbReference type="EMBL" id="KN880479">
    <property type="protein sequence ID" value="KIY69751.1"/>
    <property type="molecule type" value="Genomic_DNA"/>
</dbReference>
<feature type="region of interest" description="Disordered" evidence="1">
    <location>
        <begin position="128"/>
        <end position="385"/>
    </location>
</feature>
<accession>A0A0D7BJF6</accession>